<feature type="transmembrane region" description="Helical" evidence="6">
    <location>
        <begin position="747"/>
        <end position="770"/>
    </location>
</feature>
<gene>
    <name evidence="8" type="ORF">EIK76_15555</name>
</gene>
<evidence type="ECO:0000313" key="9">
    <source>
        <dbReference type="Proteomes" id="UP000276260"/>
    </source>
</evidence>
<evidence type="ECO:0000259" key="7">
    <source>
        <dbReference type="Pfam" id="PF02687"/>
    </source>
</evidence>
<dbReference type="AlphaFoldDB" id="A0A3P3QCN5"/>
<dbReference type="RefSeq" id="WP_046520795.1">
    <property type="nucleotide sequence ID" value="NZ_LAVS01000086.1"/>
</dbReference>
<dbReference type="OrthoDB" id="5292592at2"/>
<keyword evidence="4 6" id="KW-1133">Transmembrane helix</keyword>
<feature type="domain" description="ABC3 transporter permease C-terminal" evidence="7">
    <location>
        <begin position="702"/>
        <end position="815"/>
    </location>
</feature>
<feature type="transmembrane region" description="Helical" evidence="6">
    <location>
        <begin position="304"/>
        <end position="326"/>
    </location>
</feature>
<dbReference type="PANTHER" id="PTHR30287:SF1">
    <property type="entry name" value="INNER MEMBRANE PROTEIN"/>
    <property type="match status" value="1"/>
</dbReference>
<feature type="transmembrane region" description="Helical" evidence="6">
    <location>
        <begin position="20"/>
        <end position="39"/>
    </location>
</feature>
<feature type="transmembrane region" description="Helical" evidence="6">
    <location>
        <begin position="411"/>
        <end position="438"/>
    </location>
</feature>
<evidence type="ECO:0000256" key="6">
    <source>
        <dbReference type="SAM" id="Phobius"/>
    </source>
</evidence>
<sequence>MWGKIAWRLFWRELSRGELWVIAFSLFLAVLTVVSLSGITESVRSALYQRSANFVAADKILRSSVGFNEQVQQQATALELKSSRQVQFNSMLFAKDLMQLVSVKAVSATYPLRGELKLSSSVTDATAAASLQPNQLYLESRLYSLLNIQVGDSLELGEKVFTAAGVIVAEPDAPLSVFGSSPRVLMHLDDVAATGIIQPGSRISYRLMFAGSQQGLDQLETQTKELLGPQDRWQKMDRESAIGGALDRSERFLLLSGLLGIVLAACAAAVAANRYSQRHARSVAVMKALGATTTMSRKVYGSHLLFVVLLSVGFGLLAGQLLVQLSQWGVAFWMPEYLAEFSLRPLGLGVLTAAICAVLFSARPLWRLAAVPALNVLREKPDQLNFDPLHLISGSVAIWLLMWLFSGDIWISSWLFALCLVFAALLMGFAAVLVRVAKPMAAGQSSALRLALANLRRRLWPNAFQLITFSLALFLTLLLYFLRSELLDQWQQQVPEGAPNQFLVNLTEQDKTSLQQLAAQHKLTLTDFYPMINGRVLAVNGENFADEATKERPEQRQGVGRELNLTWLTQLPDNNKVESGTWFTAQSKAEVSVESQMAERLQLKLGDTLQFSVGGQVFDAKISSIRKVDWNSLQPNFYMVLSPDLMQGFPATYITAFYLDMAEQELLNQIVRQFPTVSLISVDTILKQVNDIIGQVSVALTFILVLVFASAVLVLVAQVQATLEQREQELAILRTLGAKSVFLKSALLYEFAALGALAGLFATVLAEVLLAVVQQQFFDLPYNPHWSLWWLGPVLGVTLVTALGAWQVRVLLKMSGSTLLRRALQN</sequence>
<evidence type="ECO:0000313" key="8">
    <source>
        <dbReference type="EMBL" id="RRJ18962.1"/>
    </source>
</evidence>
<feature type="transmembrane region" description="Helical" evidence="6">
    <location>
        <begin position="252"/>
        <end position="272"/>
    </location>
</feature>
<comment type="subcellular location">
    <subcellularLocation>
        <location evidence="1">Cell membrane</location>
        <topology evidence="1">Multi-pass membrane protein</topology>
    </subcellularLocation>
</comment>
<dbReference type="Pfam" id="PF02687">
    <property type="entry name" value="FtsX"/>
    <property type="match status" value="2"/>
</dbReference>
<proteinExistence type="predicted"/>
<feature type="transmembrane region" description="Helical" evidence="6">
    <location>
        <begin position="386"/>
        <end position="405"/>
    </location>
</feature>
<evidence type="ECO:0000256" key="4">
    <source>
        <dbReference type="ARBA" id="ARBA00022989"/>
    </source>
</evidence>
<protein>
    <submittedName>
        <fullName evidence="8">FtsX-like permease family protein</fullName>
    </submittedName>
</protein>
<dbReference type="PANTHER" id="PTHR30287">
    <property type="entry name" value="MEMBRANE COMPONENT OF PREDICTED ABC SUPERFAMILY METABOLITE UPTAKE TRANSPORTER"/>
    <property type="match status" value="1"/>
</dbReference>
<reference evidence="8 9" key="1">
    <citation type="submission" date="2018-11" db="EMBL/GenBank/DDBJ databases">
        <title>Draft genome analysis of Rheinheimera mesophila isolated from an industrial waste site.</title>
        <authorList>
            <person name="Yu Q."/>
            <person name="Qi Y."/>
            <person name="Zhang H."/>
            <person name="Lu Y."/>
            <person name="Pu J."/>
        </authorList>
    </citation>
    <scope>NUCLEOTIDE SEQUENCE [LARGE SCALE GENOMIC DNA]</scope>
    <source>
        <strain evidence="8 9">IITR13</strain>
    </source>
</reference>
<feature type="domain" description="ABC3 transporter permease C-terminal" evidence="7">
    <location>
        <begin position="257"/>
        <end position="370"/>
    </location>
</feature>
<accession>A0A3P3QCN5</accession>
<dbReference type="Proteomes" id="UP000276260">
    <property type="component" value="Unassembled WGS sequence"/>
</dbReference>
<dbReference type="InterPro" id="IPR038766">
    <property type="entry name" value="Membrane_comp_ABC_pdt"/>
</dbReference>
<evidence type="ECO:0000256" key="2">
    <source>
        <dbReference type="ARBA" id="ARBA00022475"/>
    </source>
</evidence>
<keyword evidence="9" id="KW-1185">Reference proteome</keyword>
<dbReference type="InterPro" id="IPR003838">
    <property type="entry name" value="ABC3_permease_C"/>
</dbReference>
<comment type="caution">
    <text evidence="8">The sequence shown here is derived from an EMBL/GenBank/DDBJ whole genome shotgun (WGS) entry which is preliminary data.</text>
</comment>
<keyword evidence="5 6" id="KW-0472">Membrane</keyword>
<dbReference type="EMBL" id="RRCF01000005">
    <property type="protein sequence ID" value="RRJ18962.1"/>
    <property type="molecule type" value="Genomic_DNA"/>
</dbReference>
<feature type="transmembrane region" description="Helical" evidence="6">
    <location>
        <begin position="346"/>
        <end position="366"/>
    </location>
</feature>
<feature type="transmembrane region" description="Helical" evidence="6">
    <location>
        <begin position="692"/>
        <end position="716"/>
    </location>
</feature>
<evidence type="ECO:0000256" key="1">
    <source>
        <dbReference type="ARBA" id="ARBA00004651"/>
    </source>
</evidence>
<keyword evidence="2" id="KW-1003">Cell membrane</keyword>
<keyword evidence="3 6" id="KW-0812">Transmembrane</keyword>
<organism evidence="8 9">
    <name type="scientific">Rheinheimera mesophila</name>
    <dbReference type="NCBI Taxonomy" id="1547515"/>
    <lineage>
        <taxon>Bacteria</taxon>
        <taxon>Pseudomonadati</taxon>
        <taxon>Pseudomonadota</taxon>
        <taxon>Gammaproteobacteria</taxon>
        <taxon>Chromatiales</taxon>
        <taxon>Chromatiaceae</taxon>
        <taxon>Rheinheimera</taxon>
    </lineage>
</organism>
<dbReference type="GO" id="GO:0005886">
    <property type="term" value="C:plasma membrane"/>
    <property type="evidence" value="ECO:0007669"/>
    <property type="project" value="UniProtKB-SubCell"/>
</dbReference>
<evidence type="ECO:0000256" key="3">
    <source>
        <dbReference type="ARBA" id="ARBA00022692"/>
    </source>
</evidence>
<feature type="transmembrane region" description="Helical" evidence="6">
    <location>
        <begin position="790"/>
        <end position="812"/>
    </location>
</feature>
<evidence type="ECO:0000256" key="5">
    <source>
        <dbReference type="ARBA" id="ARBA00023136"/>
    </source>
</evidence>
<feature type="transmembrane region" description="Helical" evidence="6">
    <location>
        <begin position="459"/>
        <end position="482"/>
    </location>
</feature>
<name>A0A3P3QCN5_9GAMM</name>